<comment type="catalytic activity">
    <reaction evidence="1">
        <text>Hydrolysis of terminal non-reducing beta-D-galactose residues in beta-D-galactosides.</text>
        <dbReference type="EC" id="3.2.1.23"/>
    </reaction>
</comment>
<keyword evidence="7" id="KW-1185">Reference proteome</keyword>
<name>A0A8J5LEW3_ZINOF</name>
<dbReference type="Pfam" id="PF01301">
    <property type="entry name" value="Glyco_hydro_35"/>
    <property type="match status" value="1"/>
</dbReference>
<evidence type="ECO:0000256" key="4">
    <source>
        <dbReference type="SAM" id="SignalP"/>
    </source>
</evidence>
<dbReference type="SUPFAM" id="SSF51445">
    <property type="entry name" value="(Trans)glycosidases"/>
    <property type="match status" value="1"/>
</dbReference>
<evidence type="ECO:0000256" key="3">
    <source>
        <dbReference type="ARBA" id="ARBA00012756"/>
    </source>
</evidence>
<evidence type="ECO:0000256" key="2">
    <source>
        <dbReference type="ARBA" id="ARBA00009809"/>
    </source>
</evidence>
<dbReference type="AlphaFoldDB" id="A0A8J5LEW3"/>
<proteinExistence type="inferred from homology"/>
<dbReference type="InterPro" id="IPR031330">
    <property type="entry name" value="Gly_Hdrlase_35_cat"/>
</dbReference>
<reference evidence="6 7" key="1">
    <citation type="submission" date="2020-08" db="EMBL/GenBank/DDBJ databases">
        <title>Plant Genome Project.</title>
        <authorList>
            <person name="Zhang R.-G."/>
        </authorList>
    </citation>
    <scope>NUCLEOTIDE SEQUENCE [LARGE SCALE GENOMIC DNA]</scope>
    <source>
        <tissue evidence="6">Rhizome</tissue>
    </source>
</reference>
<gene>
    <name evidence="6" type="ORF">ZIOFF_026600</name>
</gene>
<dbReference type="GO" id="GO:0004565">
    <property type="term" value="F:beta-galactosidase activity"/>
    <property type="evidence" value="ECO:0007669"/>
    <property type="project" value="UniProtKB-EC"/>
</dbReference>
<evidence type="ECO:0000313" key="7">
    <source>
        <dbReference type="Proteomes" id="UP000734854"/>
    </source>
</evidence>
<comment type="similarity">
    <text evidence="2">Belongs to the glycosyl hydrolase 35 family.</text>
</comment>
<protein>
    <recommendedName>
        <fullName evidence="3">beta-galactosidase</fullName>
        <ecNumber evidence="3">3.2.1.23</ecNumber>
    </recommendedName>
</protein>
<evidence type="ECO:0000259" key="5">
    <source>
        <dbReference type="Pfam" id="PF01301"/>
    </source>
</evidence>
<dbReference type="Proteomes" id="UP000734854">
    <property type="component" value="Unassembled WGS sequence"/>
</dbReference>
<keyword evidence="4" id="KW-0732">Signal</keyword>
<feature type="chain" id="PRO_5035304993" description="beta-galactosidase" evidence="4">
    <location>
        <begin position="23"/>
        <end position="176"/>
    </location>
</feature>
<feature type="domain" description="Glycoside hydrolase 35 catalytic" evidence="5">
    <location>
        <begin position="32"/>
        <end position="175"/>
    </location>
</feature>
<sequence>MTTTRTLLLLLIVCFLISPSLATNVTYDGRAIIINGERRVLISGSIHYPRSTPDMWPGLIQKAKEGGLDAIETYIFWNAHEPTKREYNFNGNLDFIKFIKIVQDAGLFAILRIGPYVCAEWNYGGFSVWLHQIPGVEMRTDNEIFKAEMQNFTTLIVDMVKNERLFASQGGLIIIA</sequence>
<organism evidence="6 7">
    <name type="scientific">Zingiber officinale</name>
    <name type="common">Ginger</name>
    <name type="synonym">Amomum zingiber</name>
    <dbReference type="NCBI Taxonomy" id="94328"/>
    <lineage>
        <taxon>Eukaryota</taxon>
        <taxon>Viridiplantae</taxon>
        <taxon>Streptophyta</taxon>
        <taxon>Embryophyta</taxon>
        <taxon>Tracheophyta</taxon>
        <taxon>Spermatophyta</taxon>
        <taxon>Magnoliopsida</taxon>
        <taxon>Liliopsida</taxon>
        <taxon>Zingiberales</taxon>
        <taxon>Zingiberaceae</taxon>
        <taxon>Zingiber</taxon>
    </lineage>
</organism>
<dbReference type="Gene3D" id="3.20.20.80">
    <property type="entry name" value="Glycosidases"/>
    <property type="match status" value="1"/>
</dbReference>
<dbReference type="InterPro" id="IPR001944">
    <property type="entry name" value="Glycoside_Hdrlase_35"/>
</dbReference>
<evidence type="ECO:0000313" key="6">
    <source>
        <dbReference type="EMBL" id="KAG6516151.1"/>
    </source>
</evidence>
<dbReference type="PRINTS" id="PR00742">
    <property type="entry name" value="GLHYDRLASE35"/>
</dbReference>
<comment type="caution">
    <text evidence="6">The sequence shown here is derived from an EMBL/GenBank/DDBJ whole genome shotgun (WGS) entry which is preliminary data.</text>
</comment>
<dbReference type="InterPro" id="IPR017853">
    <property type="entry name" value="GH"/>
</dbReference>
<dbReference type="EMBL" id="JACMSC010000007">
    <property type="protein sequence ID" value="KAG6516151.1"/>
    <property type="molecule type" value="Genomic_DNA"/>
</dbReference>
<dbReference type="GO" id="GO:0005975">
    <property type="term" value="P:carbohydrate metabolic process"/>
    <property type="evidence" value="ECO:0007669"/>
    <property type="project" value="InterPro"/>
</dbReference>
<dbReference type="PANTHER" id="PTHR23421">
    <property type="entry name" value="BETA-GALACTOSIDASE RELATED"/>
    <property type="match status" value="1"/>
</dbReference>
<evidence type="ECO:0000256" key="1">
    <source>
        <dbReference type="ARBA" id="ARBA00001412"/>
    </source>
</evidence>
<accession>A0A8J5LEW3</accession>
<dbReference type="EC" id="3.2.1.23" evidence="3"/>
<feature type="signal peptide" evidence="4">
    <location>
        <begin position="1"/>
        <end position="22"/>
    </location>
</feature>